<keyword evidence="9" id="KW-0812">Transmembrane</keyword>
<evidence type="ECO:0000256" key="4">
    <source>
        <dbReference type="ARBA" id="ARBA00005975"/>
    </source>
</evidence>
<keyword evidence="7 9" id="KW-0472">Membrane</keyword>
<keyword evidence="12" id="KW-1185">Reference proteome</keyword>
<proteinExistence type="inferred from homology"/>
<dbReference type="PANTHER" id="PTHR23292">
    <property type="entry name" value="LIPOPOLYSACCHARIDE-INDUCED TUMOR NECROSIS FACTOR-ALPHA FACTOR"/>
    <property type="match status" value="1"/>
</dbReference>
<evidence type="ECO:0000256" key="9">
    <source>
        <dbReference type="SAM" id="Phobius"/>
    </source>
</evidence>
<dbReference type="AlphaFoldDB" id="A0AA36M9V7"/>
<dbReference type="PANTHER" id="PTHR23292:SF10">
    <property type="entry name" value="LITAF DOMAIN-CONTAINING PROTEIN"/>
    <property type="match status" value="1"/>
</dbReference>
<comment type="subcellular location">
    <subcellularLocation>
        <location evidence="2">Endosome membrane</location>
        <topology evidence="2">Peripheral membrane protein</topology>
    </subcellularLocation>
    <subcellularLocation>
        <location evidence="1">Late endosome membrane</location>
    </subcellularLocation>
    <subcellularLocation>
        <location evidence="3">Lysosome membrane</location>
        <topology evidence="3">Peripheral membrane protein</topology>
        <orientation evidence="3">Cytoplasmic side</orientation>
    </subcellularLocation>
</comment>
<keyword evidence="6" id="KW-0862">Zinc</keyword>
<evidence type="ECO:0000313" key="12">
    <source>
        <dbReference type="Proteomes" id="UP001176961"/>
    </source>
</evidence>
<evidence type="ECO:0000256" key="3">
    <source>
        <dbReference type="ARBA" id="ARBA00004630"/>
    </source>
</evidence>
<keyword evidence="9" id="KW-1133">Transmembrane helix</keyword>
<dbReference type="InterPro" id="IPR037519">
    <property type="entry name" value="LITAF_fam"/>
</dbReference>
<dbReference type="Proteomes" id="UP001176961">
    <property type="component" value="Unassembled WGS sequence"/>
</dbReference>
<dbReference type="InterPro" id="IPR006629">
    <property type="entry name" value="LITAF"/>
</dbReference>
<dbReference type="GO" id="GO:0005765">
    <property type="term" value="C:lysosomal membrane"/>
    <property type="evidence" value="ECO:0007669"/>
    <property type="project" value="UniProtKB-SubCell"/>
</dbReference>
<dbReference type="PROSITE" id="PS51837">
    <property type="entry name" value="LITAF"/>
    <property type="match status" value="1"/>
</dbReference>
<comment type="similarity">
    <text evidence="4">Belongs to the CDIP1/LITAF family.</text>
</comment>
<keyword evidence="5" id="KW-0479">Metal-binding</keyword>
<evidence type="ECO:0000313" key="11">
    <source>
        <dbReference type="EMBL" id="CAJ0604011.1"/>
    </source>
</evidence>
<gene>
    <name evidence="11" type="ORF">CYNAS_LOCUS15994</name>
</gene>
<sequence length="168" mass="18738">MTRPNPKLFQRVQQAEMTTPQTSSQSPAPPTYNEALTSPTSPPPTQLTPPKNTAPPPPQPQPQIAHTQGGVAYIVNPNPQPVLVTTRDVMIIKNAYTFHPYPEYCPKCQTIVTTRRVWVSGSCACTVLILALCLPFLWPMLFFLCTPAFKDAHHYCPNCLTLLAIRRR</sequence>
<name>A0AA36M9V7_CYLNA</name>
<dbReference type="EMBL" id="CATQJL010000305">
    <property type="protein sequence ID" value="CAJ0604011.1"/>
    <property type="molecule type" value="Genomic_DNA"/>
</dbReference>
<feature type="transmembrane region" description="Helical" evidence="9">
    <location>
        <begin position="117"/>
        <end position="138"/>
    </location>
</feature>
<evidence type="ECO:0000256" key="5">
    <source>
        <dbReference type="ARBA" id="ARBA00022723"/>
    </source>
</evidence>
<evidence type="ECO:0000256" key="8">
    <source>
        <dbReference type="SAM" id="MobiDB-lite"/>
    </source>
</evidence>
<feature type="domain" description="LITAF" evidence="10">
    <location>
        <begin position="85"/>
        <end position="168"/>
    </location>
</feature>
<organism evidence="11 12">
    <name type="scientific">Cylicocyclus nassatus</name>
    <name type="common">Nematode worm</name>
    <dbReference type="NCBI Taxonomy" id="53992"/>
    <lineage>
        <taxon>Eukaryota</taxon>
        <taxon>Metazoa</taxon>
        <taxon>Ecdysozoa</taxon>
        <taxon>Nematoda</taxon>
        <taxon>Chromadorea</taxon>
        <taxon>Rhabditida</taxon>
        <taxon>Rhabditina</taxon>
        <taxon>Rhabditomorpha</taxon>
        <taxon>Strongyloidea</taxon>
        <taxon>Strongylidae</taxon>
        <taxon>Cylicocyclus</taxon>
    </lineage>
</organism>
<feature type="region of interest" description="Disordered" evidence="8">
    <location>
        <begin position="1"/>
        <end position="65"/>
    </location>
</feature>
<dbReference type="SMART" id="SM00714">
    <property type="entry name" value="LITAF"/>
    <property type="match status" value="1"/>
</dbReference>
<dbReference type="GO" id="GO:0031902">
    <property type="term" value="C:late endosome membrane"/>
    <property type="evidence" value="ECO:0007669"/>
    <property type="project" value="UniProtKB-SubCell"/>
</dbReference>
<evidence type="ECO:0000256" key="6">
    <source>
        <dbReference type="ARBA" id="ARBA00022833"/>
    </source>
</evidence>
<evidence type="ECO:0000259" key="10">
    <source>
        <dbReference type="PROSITE" id="PS51837"/>
    </source>
</evidence>
<protein>
    <recommendedName>
        <fullName evidence="10">LITAF domain-containing protein</fullName>
    </recommendedName>
</protein>
<evidence type="ECO:0000256" key="7">
    <source>
        <dbReference type="ARBA" id="ARBA00023136"/>
    </source>
</evidence>
<comment type="caution">
    <text evidence="11">The sequence shown here is derived from an EMBL/GenBank/DDBJ whole genome shotgun (WGS) entry which is preliminary data.</text>
</comment>
<feature type="compositionally biased region" description="Pro residues" evidence="8">
    <location>
        <begin position="40"/>
        <end position="61"/>
    </location>
</feature>
<accession>A0AA36M9V7</accession>
<evidence type="ECO:0000256" key="1">
    <source>
        <dbReference type="ARBA" id="ARBA00004414"/>
    </source>
</evidence>
<dbReference type="GO" id="GO:0008270">
    <property type="term" value="F:zinc ion binding"/>
    <property type="evidence" value="ECO:0007669"/>
    <property type="project" value="TreeGrafter"/>
</dbReference>
<evidence type="ECO:0000256" key="2">
    <source>
        <dbReference type="ARBA" id="ARBA00004481"/>
    </source>
</evidence>
<dbReference type="Pfam" id="PF10601">
    <property type="entry name" value="zf-LITAF-like"/>
    <property type="match status" value="1"/>
</dbReference>
<reference evidence="11" key="1">
    <citation type="submission" date="2023-07" db="EMBL/GenBank/DDBJ databases">
        <authorList>
            <consortium name="CYATHOMIX"/>
        </authorList>
    </citation>
    <scope>NUCLEOTIDE SEQUENCE</scope>
    <source>
        <strain evidence="11">N/A</strain>
    </source>
</reference>